<accession>A0A840UY53</accession>
<dbReference type="GO" id="GO:0003677">
    <property type="term" value="F:DNA binding"/>
    <property type="evidence" value="ECO:0007669"/>
    <property type="project" value="UniProtKB-KW"/>
</dbReference>
<dbReference type="EMBL" id="JACHFD010000005">
    <property type="protein sequence ID" value="MBB5351077.1"/>
    <property type="molecule type" value="Genomic_DNA"/>
</dbReference>
<dbReference type="PANTHER" id="PTHR46797">
    <property type="entry name" value="HTH-TYPE TRANSCRIPTIONAL REGULATOR"/>
    <property type="match status" value="1"/>
</dbReference>
<dbReference type="InterPro" id="IPR001387">
    <property type="entry name" value="Cro/C1-type_HTH"/>
</dbReference>
<dbReference type="GO" id="GO:0005829">
    <property type="term" value="C:cytosol"/>
    <property type="evidence" value="ECO:0007669"/>
    <property type="project" value="TreeGrafter"/>
</dbReference>
<comment type="caution">
    <text evidence="3">The sequence shown here is derived from an EMBL/GenBank/DDBJ whole genome shotgun (WGS) entry which is preliminary data.</text>
</comment>
<feature type="domain" description="HTH cro/C1-type" evidence="2">
    <location>
        <begin position="14"/>
        <end position="68"/>
    </location>
</feature>
<evidence type="ECO:0000256" key="1">
    <source>
        <dbReference type="ARBA" id="ARBA00023125"/>
    </source>
</evidence>
<evidence type="ECO:0000259" key="2">
    <source>
        <dbReference type="PROSITE" id="PS50943"/>
    </source>
</evidence>
<keyword evidence="4" id="KW-1185">Reference proteome</keyword>
<dbReference type="AlphaFoldDB" id="A0A840UY53"/>
<dbReference type="PROSITE" id="PS50943">
    <property type="entry name" value="HTH_CROC1"/>
    <property type="match status" value="1"/>
</dbReference>
<dbReference type="RefSeq" id="WP_221285045.1">
    <property type="nucleotide sequence ID" value="NZ_JACHFD010000005.1"/>
</dbReference>
<dbReference type="Gene3D" id="1.10.260.40">
    <property type="entry name" value="lambda repressor-like DNA-binding domains"/>
    <property type="match status" value="1"/>
</dbReference>
<dbReference type="Proteomes" id="UP000557717">
    <property type="component" value="Unassembled WGS sequence"/>
</dbReference>
<dbReference type="InterPro" id="IPR010982">
    <property type="entry name" value="Lambda_DNA-bd_dom_sf"/>
</dbReference>
<dbReference type="Pfam" id="PF13560">
    <property type="entry name" value="HTH_31"/>
    <property type="match status" value="1"/>
</dbReference>
<dbReference type="PANTHER" id="PTHR46797:SF1">
    <property type="entry name" value="METHYLPHOSPHONATE SYNTHASE"/>
    <property type="match status" value="1"/>
</dbReference>
<dbReference type="CDD" id="cd00093">
    <property type="entry name" value="HTH_XRE"/>
    <property type="match status" value="1"/>
</dbReference>
<dbReference type="SUPFAM" id="SSF47413">
    <property type="entry name" value="lambda repressor-like DNA-binding domains"/>
    <property type="match status" value="1"/>
</dbReference>
<dbReference type="InterPro" id="IPR050807">
    <property type="entry name" value="TransReg_Diox_bact_type"/>
</dbReference>
<keyword evidence="1" id="KW-0238">DNA-binding</keyword>
<dbReference type="SMART" id="SM00530">
    <property type="entry name" value="HTH_XRE"/>
    <property type="match status" value="1"/>
</dbReference>
<gene>
    <name evidence="3" type="ORF">HNR46_001311</name>
</gene>
<evidence type="ECO:0000313" key="3">
    <source>
        <dbReference type="EMBL" id="MBB5351077.1"/>
    </source>
</evidence>
<proteinExistence type="predicted"/>
<protein>
    <submittedName>
        <fullName evidence="3">Transcriptional regulator with XRE-family HTH domain</fullName>
    </submittedName>
</protein>
<reference evidence="3 4" key="1">
    <citation type="submission" date="2020-08" db="EMBL/GenBank/DDBJ databases">
        <title>Genomic Encyclopedia of Type Strains, Phase IV (KMG-IV): sequencing the most valuable type-strain genomes for metagenomic binning, comparative biology and taxonomic classification.</title>
        <authorList>
            <person name="Goeker M."/>
        </authorList>
    </citation>
    <scope>NUCLEOTIDE SEQUENCE [LARGE SCALE GENOMIC DNA]</scope>
    <source>
        <strain evidence="3 4">YC6886</strain>
    </source>
</reference>
<name>A0A840UY53_9BACT</name>
<dbReference type="GO" id="GO:0003700">
    <property type="term" value="F:DNA-binding transcription factor activity"/>
    <property type="evidence" value="ECO:0007669"/>
    <property type="project" value="TreeGrafter"/>
</dbReference>
<evidence type="ECO:0000313" key="4">
    <source>
        <dbReference type="Proteomes" id="UP000557717"/>
    </source>
</evidence>
<organism evidence="3 4">
    <name type="scientific">Haloferula luteola</name>
    <dbReference type="NCBI Taxonomy" id="595692"/>
    <lineage>
        <taxon>Bacteria</taxon>
        <taxon>Pseudomonadati</taxon>
        <taxon>Verrucomicrobiota</taxon>
        <taxon>Verrucomicrobiia</taxon>
        <taxon>Verrucomicrobiales</taxon>
        <taxon>Verrucomicrobiaceae</taxon>
        <taxon>Haloferula</taxon>
    </lineage>
</organism>
<sequence>MLTHLNDAEIGAALREWRKRSKTTAQALAQSAKISQGYLSDIENGRRRLTRGTLEKIAASEGVSLDRMITLLEAIAGNGLRIQKPKEDRSQRIGRRSSGSPLEEVATDLIAAMKPDEIARLLAVLAEEGARGDGRAFDKAQAILSVMRSHS</sequence>